<protein>
    <submittedName>
        <fullName evidence="2">Uncharacterized protein</fullName>
    </submittedName>
</protein>
<evidence type="ECO:0000256" key="1">
    <source>
        <dbReference type="SAM" id="MobiDB-lite"/>
    </source>
</evidence>
<evidence type="ECO:0000313" key="3">
    <source>
        <dbReference type="Proteomes" id="UP000501690"/>
    </source>
</evidence>
<accession>A0A4D6MT87</accession>
<keyword evidence="3" id="KW-1185">Reference proteome</keyword>
<gene>
    <name evidence="2" type="ORF">DEO72_LG8g2724</name>
</gene>
<reference evidence="2 3" key="1">
    <citation type="submission" date="2019-04" db="EMBL/GenBank/DDBJ databases">
        <title>An improved genome assembly and genetic linkage map for asparagus bean, Vigna unguiculata ssp. sesquipedialis.</title>
        <authorList>
            <person name="Xia Q."/>
            <person name="Zhang R."/>
            <person name="Dong Y."/>
        </authorList>
    </citation>
    <scope>NUCLEOTIDE SEQUENCE [LARGE SCALE GENOMIC DNA]</scope>
    <source>
        <tissue evidence="2">Leaf</tissue>
    </source>
</reference>
<feature type="region of interest" description="Disordered" evidence="1">
    <location>
        <begin position="74"/>
        <end position="97"/>
    </location>
</feature>
<dbReference type="EMBL" id="CP039352">
    <property type="protein sequence ID" value="QCE04686.1"/>
    <property type="molecule type" value="Genomic_DNA"/>
</dbReference>
<dbReference type="Proteomes" id="UP000501690">
    <property type="component" value="Linkage Group LG8"/>
</dbReference>
<organism evidence="2 3">
    <name type="scientific">Vigna unguiculata</name>
    <name type="common">Cowpea</name>
    <dbReference type="NCBI Taxonomy" id="3917"/>
    <lineage>
        <taxon>Eukaryota</taxon>
        <taxon>Viridiplantae</taxon>
        <taxon>Streptophyta</taxon>
        <taxon>Embryophyta</taxon>
        <taxon>Tracheophyta</taxon>
        <taxon>Spermatophyta</taxon>
        <taxon>Magnoliopsida</taxon>
        <taxon>eudicotyledons</taxon>
        <taxon>Gunneridae</taxon>
        <taxon>Pentapetalae</taxon>
        <taxon>rosids</taxon>
        <taxon>fabids</taxon>
        <taxon>Fabales</taxon>
        <taxon>Fabaceae</taxon>
        <taxon>Papilionoideae</taxon>
        <taxon>50 kb inversion clade</taxon>
        <taxon>NPAAA clade</taxon>
        <taxon>indigoferoid/millettioid clade</taxon>
        <taxon>Phaseoleae</taxon>
        <taxon>Vigna</taxon>
    </lineage>
</organism>
<sequence>MNRVLQQLVSSPQGSNTNILEKLRKTMKKIEVVLALFRLKKCQITTDTKKILDEAEKFIQTSFFSRNVSSNHQGLKHLADEQSRKQSGPSHSSISPLEIIETKQSQQALGKQNYDIRKDVSQENKPCLKEQQVKKIETKPLPQALGTQNSHIWKDLSQENKPCLKEQQVKIMETKPLSQALGTQNSYIWKDVSQQNKPCLEQQQVKKMETKPWPQALGTQNYHIRKDVSQENKPCWKEQQQVKIIETKPSPQALGTQNYHTWKDVSQQNMICLKEQQVEKQYTNSSQHVDQVSIMKGPDNAEQKQAQGAGKASEAFSVRVNSPGISASPLTENCNKLEEISRKSNLTFDEPSAEMKHILKVHSIG</sequence>
<name>A0A4D6MT87_VIGUN</name>
<evidence type="ECO:0000313" key="2">
    <source>
        <dbReference type="EMBL" id="QCE04686.1"/>
    </source>
</evidence>
<proteinExistence type="predicted"/>
<feature type="compositionally biased region" description="Polar residues" evidence="1">
    <location>
        <begin position="85"/>
        <end position="95"/>
    </location>
</feature>
<dbReference type="AlphaFoldDB" id="A0A4D6MT87"/>